<dbReference type="GO" id="GO:0005524">
    <property type="term" value="F:ATP binding"/>
    <property type="evidence" value="ECO:0007669"/>
    <property type="project" value="InterPro"/>
</dbReference>
<dbReference type="Proteomes" id="UP000231057">
    <property type="component" value="Chromosome"/>
</dbReference>
<keyword evidence="2" id="KW-0540">Nuclease</keyword>
<dbReference type="InterPro" id="IPR027417">
    <property type="entry name" value="P-loop_NTPase"/>
</dbReference>
<dbReference type="RefSeq" id="WP_099798623.1">
    <property type="nucleotide sequence ID" value="NZ_CP018092.1"/>
</dbReference>
<dbReference type="InterPro" id="IPR006935">
    <property type="entry name" value="Helicase/UvrB_N"/>
</dbReference>
<protein>
    <submittedName>
        <fullName evidence="2">Restriction endonuclease subunit R</fullName>
    </submittedName>
</protein>
<dbReference type="REBASE" id="225155">
    <property type="entry name" value="Sli6715ORF5395P"/>
</dbReference>
<dbReference type="GO" id="GO:0016787">
    <property type="term" value="F:hydrolase activity"/>
    <property type="evidence" value="ECO:0007669"/>
    <property type="project" value="InterPro"/>
</dbReference>
<gene>
    <name evidence="2" type="ORF">BRW62_05390</name>
</gene>
<dbReference type="GO" id="GO:0005829">
    <property type="term" value="C:cytosol"/>
    <property type="evidence" value="ECO:0007669"/>
    <property type="project" value="TreeGrafter"/>
</dbReference>
<dbReference type="EMBL" id="CP018092">
    <property type="protein sequence ID" value="ATS18280.1"/>
    <property type="molecule type" value="Genomic_DNA"/>
</dbReference>
<dbReference type="Gene3D" id="3.40.50.300">
    <property type="entry name" value="P-loop containing nucleotide triphosphate hydrolases"/>
    <property type="match status" value="2"/>
</dbReference>
<dbReference type="SUPFAM" id="SSF52540">
    <property type="entry name" value="P-loop containing nucleoside triphosphate hydrolases"/>
    <property type="match status" value="2"/>
</dbReference>
<evidence type="ECO:0000259" key="1">
    <source>
        <dbReference type="Pfam" id="PF04851"/>
    </source>
</evidence>
<dbReference type="KEGG" id="slw:BRW62_05390"/>
<dbReference type="GO" id="GO:0004519">
    <property type="term" value="F:endonuclease activity"/>
    <property type="evidence" value="ECO:0007669"/>
    <property type="project" value="UniProtKB-KW"/>
</dbReference>
<keyword evidence="2" id="KW-0255">Endonuclease</keyword>
<dbReference type="InterPro" id="IPR050742">
    <property type="entry name" value="Helicase_Restrict-Modif_Enz"/>
</dbReference>
<evidence type="ECO:0000313" key="3">
    <source>
        <dbReference type="Proteomes" id="UP000231057"/>
    </source>
</evidence>
<accession>A0A2D2Q195</accession>
<reference evidence="2 3" key="1">
    <citation type="submission" date="2016-11" db="EMBL/GenBank/DDBJ databases">
        <title>Complete genome sequence of thermophilic cyanobacteria strain Synechococcus sp. PCC6715.</title>
        <authorList>
            <person name="Tang J."/>
            <person name="Daroch M."/>
            <person name="Liang Y."/>
            <person name="Jiang D."/>
            <person name="Shah M."/>
        </authorList>
    </citation>
    <scope>NUCLEOTIDE SEQUENCE [LARGE SCALE GENOMIC DNA]</scope>
    <source>
        <strain evidence="2 3">PCC 6715</strain>
    </source>
</reference>
<name>A0A2D2Q195_PARLV</name>
<keyword evidence="2" id="KW-0378">Hydrolase</keyword>
<reference evidence="3" key="2">
    <citation type="journal article" date="2022" name="Front. Microbiol.">
        <title>Comparative Genomic Analysis Revealed Distinct Molecular Components and Organization of CO2-Concentrating Mechanism in Thermophilic Cyanobacteria.</title>
        <authorList>
            <person name="Tang J."/>
            <person name="Zhou H."/>
            <person name="Yao D."/>
            <person name="Riaz S."/>
            <person name="You D."/>
            <person name="Klepacz-Smolka A."/>
            <person name="Daroch M."/>
        </authorList>
    </citation>
    <scope>NUCLEOTIDE SEQUENCE [LARGE SCALE GENOMIC DNA]</scope>
    <source>
        <strain evidence="3">PCC 6715</strain>
    </source>
</reference>
<keyword evidence="3" id="KW-1185">Reference proteome</keyword>
<dbReference type="PANTHER" id="PTHR47396">
    <property type="entry name" value="TYPE I RESTRICTION ENZYME ECOKI R PROTEIN"/>
    <property type="match status" value="1"/>
</dbReference>
<feature type="domain" description="Helicase/UvrB N-terminal" evidence="1">
    <location>
        <begin position="118"/>
        <end position="341"/>
    </location>
</feature>
<dbReference type="PANTHER" id="PTHR47396:SF1">
    <property type="entry name" value="ATP-DEPENDENT HELICASE IRC3-RELATED"/>
    <property type="match status" value="1"/>
</dbReference>
<proteinExistence type="predicted"/>
<organism evidence="2 3">
    <name type="scientific">Parathermosynechococcus lividus PCC 6715</name>
    <dbReference type="NCBI Taxonomy" id="1917166"/>
    <lineage>
        <taxon>Bacteria</taxon>
        <taxon>Bacillati</taxon>
        <taxon>Cyanobacteriota</taxon>
        <taxon>Cyanophyceae</taxon>
        <taxon>Acaryochloridales</taxon>
        <taxon>Thermosynechococcaceae</taxon>
        <taxon>Parathermosynechococcus</taxon>
    </lineage>
</organism>
<evidence type="ECO:0000313" key="2">
    <source>
        <dbReference type="EMBL" id="ATS18280.1"/>
    </source>
</evidence>
<dbReference type="Pfam" id="PF04851">
    <property type="entry name" value="ResIII"/>
    <property type="match status" value="1"/>
</dbReference>
<dbReference type="GO" id="GO:0003677">
    <property type="term" value="F:DNA binding"/>
    <property type="evidence" value="ECO:0007669"/>
    <property type="project" value="InterPro"/>
</dbReference>
<sequence>MTSSTLNPAVLEPLFAPWQEPNAHRVRAEKTGDPAVVKQGRRASPIEVVNNLRAAVREWREAFYIGASDTTIQLLNHWFNRAHRKTTPDGEEFEFRYYFCQREAVETLIYLKEVRRIECLSQIIAEFGGANAELQALGITEDEDAWSRYAFKLATGAGKTKVMSLCIVWSYFHALRESDSEMARHFVVIAPNLTVYERLKDDFGNGRVFDEDPLIPPEWRGDWNLSVVLQDEASGAATGGTLYLTNIHRLYDTAKRKQKAEQETYDWLGPAVSKTKALDTGAALRDRITAHRQVMVLNDEAHHVWDPGSAWNEAIRTLHETILSRSGCKLVAQLDFSATPKDNKGLLFKHIVCDTPLGEAVDAGIVKTPVIGQASRKLVEQATDNAAYRWEQHLLLGYERWKKSLEEWQASGKKPLLFVMCDNTEAADQITQRLNTDQLFEQLNGKTINLHTNLKGKLKKVGRGKEARYEFVEDEKAISDEDLKALRKLSRELDSNASPYFCIVSVLMLREGWDVRNVTTIVPLRPYSSKANILPEQTLGRGLRRMTPPGQANELVTVVEHPAFASLYQQELAQEGLPLDIVELDRVPATTISIFPDEAHKDVNALNIQIPTLSAGFRIVPKLEGLTIQDVKKAFKPYKPLPLGKQGSNEIQYEGRHLFTGEVVEKLQLNLPLLASGIGAVSYYVKQLETICKLRGLHPILAPLIQTFLEEILFEQKTTLFDPVLVARLADSDVGEHLRAVFVPLIRSRTITTEERLMVELPKSLNAWKPFQVTLSERRPALEAAKTLFNLVPCNRELEVAVAKFCDRAPDVVAFAKNAGPQCLRIDYLANGDRLAFYTPDFFVRTIDGHYYLVETKGREDRDVPLKAKAAIAWCEAASRPHPLTPSPVLGEGEQEKALAPLSPPRRGAGGEGVQWHYLYIPQGVFERMAGDTIAELARACAPALQNLLQSEEFQDLPLFVNLGQSDEEVAIVDSLIDPAILNALPSRYRRAADQAVMLYRFFENKEGMNYAPVFTALLGSIDEVAKGFLVRRLQPEMPATVDDQKAWFAPYLGGVDRKSEDYYRKLAQNLKRTLVFNNGLSMIGLLRSCLDYALNDTTKIGGVFEALQTQLRFQGGRKILETVTRINDFRNTYIAHQEQELTDKNLAEQELKIWIEALHMIGK</sequence>
<dbReference type="AlphaFoldDB" id="A0A2D2Q195"/>
<dbReference type="OrthoDB" id="9804145at2"/>